<dbReference type="InterPro" id="IPR010982">
    <property type="entry name" value="Lambda_DNA-bd_dom_sf"/>
</dbReference>
<feature type="transmembrane region" description="Helical" evidence="2">
    <location>
        <begin position="248"/>
        <end position="267"/>
    </location>
</feature>
<dbReference type="PATRIC" id="fig|1134406.4.peg.1357"/>
<reference evidence="4 5" key="1">
    <citation type="submission" date="2015-07" db="EMBL/GenBank/DDBJ databases">
        <title>Genome sequence of Ornatilinea apprima DSM 23815.</title>
        <authorList>
            <person name="Hemp J."/>
            <person name="Ward L.M."/>
            <person name="Pace L.A."/>
            <person name="Fischer W.W."/>
        </authorList>
    </citation>
    <scope>NUCLEOTIDE SEQUENCE [LARGE SCALE GENOMIC DNA]</scope>
    <source>
        <strain evidence="4 5">P3M-1</strain>
    </source>
</reference>
<dbReference type="InterPro" id="IPR050400">
    <property type="entry name" value="Bact_Cytoskel_RodZ"/>
</dbReference>
<dbReference type="EMBL" id="LGCL01000032">
    <property type="protein sequence ID" value="KPL74379.1"/>
    <property type="molecule type" value="Genomic_DNA"/>
</dbReference>
<dbReference type="Pfam" id="PF13464">
    <property type="entry name" value="RodZ_C"/>
    <property type="match status" value="1"/>
</dbReference>
<sequence>MGLSIEQVSHALHIRPRYLVALESDDWGDIPSEVQAKGFLRLYADYLKIHLDFTQPAAEPEPQPEPTPPVKQSPLAGMGKIVNRLAEERLTAKKNAEAAAEPPPPPPAVAETPVKIEEPAAVEEPPAPWMEVFREIGSTIAAQREVLGISTADAEKHILIRKHYLDLIEAGEFDRLTSAVQARGMLKNYARFLELNEEAILTRYAEGLQLRHAEKLAQVEKPKPFFTLPTKKAVQDAPAWRRFLTPDLVIMGAIILGLFSFTVWGLARVTAAQSTAAEPTAPPVAEVLAITPSYDATLAITATPIRDVLADDRGQTGSAEGGEIATPTLPVLDDNPLQLYIIAQQRAWMRIVADGKEQFSGRVSPGNVYSFSGEEKMELITGNAAGLRVYYNQTDLGTLGNAGEVVSLLFSAAGILTPTPAASPTLTPTAQPTATLQPTPTVPTPTVTPFIP</sequence>
<feature type="region of interest" description="Disordered" evidence="1">
    <location>
        <begin position="56"/>
        <end position="75"/>
    </location>
</feature>
<keyword evidence="5" id="KW-1185">Reference proteome</keyword>
<organism evidence="4 5">
    <name type="scientific">Ornatilinea apprima</name>
    <dbReference type="NCBI Taxonomy" id="1134406"/>
    <lineage>
        <taxon>Bacteria</taxon>
        <taxon>Bacillati</taxon>
        <taxon>Chloroflexota</taxon>
        <taxon>Anaerolineae</taxon>
        <taxon>Anaerolineales</taxon>
        <taxon>Anaerolineaceae</taxon>
        <taxon>Ornatilinea</taxon>
    </lineage>
</organism>
<dbReference type="Proteomes" id="UP000050417">
    <property type="component" value="Unassembled WGS sequence"/>
</dbReference>
<gene>
    <name evidence="4" type="ORF">ADN00_13895</name>
</gene>
<evidence type="ECO:0000259" key="3">
    <source>
        <dbReference type="Pfam" id="PF13464"/>
    </source>
</evidence>
<dbReference type="Pfam" id="PF13413">
    <property type="entry name" value="HTH_25"/>
    <property type="match status" value="2"/>
</dbReference>
<dbReference type="STRING" id="1134406.ADN00_13895"/>
<proteinExistence type="predicted"/>
<evidence type="ECO:0000256" key="1">
    <source>
        <dbReference type="SAM" id="MobiDB-lite"/>
    </source>
</evidence>
<feature type="compositionally biased region" description="Pro residues" evidence="1">
    <location>
        <begin position="59"/>
        <end position="71"/>
    </location>
</feature>
<dbReference type="PANTHER" id="PTHR34475">
    <property type="match status" value="1"/>
</dbReference>
<keyword evidence="2" id="KW-0472">Membrane</keyword>
<dbReference type="InterPro" id="IPR025194">
    <property type="entry name" value="RodZ-like_C"/>
</dbReference>
<keyword evidence="2" id="KW-0812">Transmembrane</keyword>
<dbReference type="GO" id="GO:0003677">
    <property type="term" value="F:DNA binding"/>
    <property type="evidence" value="ECO:0007669"/>
    <property type="project" value="InterPro"/>
</dbReference>
<comment type="caution">
    <text evidence="4">The sequence shown here is derived from an EMBL/GenBank/DDBJ whole genome shotgun (WGS) entry which is preliminary data.</text>
</comment>
<evidence type="ECO:0000256" key="2">
    <source>
        <dbReference type="SAM" id="Phobius"/>
    </source>
</evidence>
<name>A0A0P6XQ50_9CHLR</name>
<evidence type="ECO:0000313" key="5">
    <source>
        <dbReference type="Proteomes" id="UP000050417"/>
    </source>
</evidence>
<feature type="domain" description="Cytoskeleton protein RodZ-like C-terminal" evidence="3">
    <location>
        <begin position="343"/>
        <end position="406"/>
    </location>
</feature>
<dbReference type="Gene3D" id="1.10.260.40">
    <property type="entry name" value="lambda repressor-like DNA-binding domains"/>
    <property type="match status" value="2"/>
</dbReference>
<accession>A0A0P6XQ50</accession>
<evidence type="ECO:0000313" key="4">
    <source>
        <dbReference type="EMBL" id="KPL74379.1"/>
    </source>
</evidence>
<protein>
    <recommendedName>
        <fullName evidence="3">Cytoskeleton protein RodZ-like C-terminal domain-containing protein</fullName>
    </recommendedName>
</protein>
<dbReference type="PANTHER" id="PTHR34475:SF1">
    <property type="entry name" value="CYTOSKELETON PROTEIN RODZ"/>
    <property type="match status" value="1"/>
</dbReference>
<feature type="region of interest" description="Disordered" evidence="1">
    <location>
        <begin position="431"/>
        <end position="452"/>
    </location>
</feature>
<keyword evidence="2" id="KW-1133">Transmembrane helix</keyword>
<dbReference type="AlphaFoldDB" id="A0A0P6XQ50"/>